<evidence type="ECO:0000313" key="4">
    <source>
        <dbReference type="Proteomes" id="UP000199403"/>
    </source>
</evidence>
<dbReference type="InterPro" id="IPR002937">
    <property type="entry name" value="Amino_oxidase"/>
</dbReference>
<name>A0A1H7C2E3_9BACT</name>
<dbReference type="PANTHER" id="PTHR43734">
    <property type="entry name" value="PHYTOENE DESATURASE"/>
    <property type="match status" value="1"/>
</dbReference>
<dbReference type="InterPro" id="IPR036188">
    <property type="entry name" value="FAD/NAD-bd_sf"/>
</dbReference>
<dbReference type="STRING" id="1416801.SAMN05192553_12110"/>
<dbReference type="Pfam" id="PF01593">
    <property type="entry name" value="Amino_oxidase"/>
    <property type="match status" value="1"/>
</dbReference>
<dbReference type="AlphaFoldDB" id="A0A1H7C2E3"/>
<dbReference type="EMBL" id="FNZH01000021">
    <property type="protein sequence ID" value="SEJ82717.1"/>
    <property type="molecule type" value="Genomic_DNA"/>
</dbReference>
<protein>
    <submittedName>
        <fullName evidence="3">Phytoene dehydrogenase-related protein</fullName>
    </submittedName>
</protein>
<sequence>MSKKISIIGAGISGLSAGIFARINGFDTTIYEMGQKAGGVCSSWDRQGYSVNGSIHWLVGSAPGTDLYDLWHQLGVIEDNTFHNHNSFIEYKNIKGQDVHFYTDTQKLKKHFLDIAPEDEKIIHEFIQAIETVAKNSFPMDKAFELLNPWDWTKALLSNLPFVLAVEKYNQLSIKDFAQYFKSFVLKSAFENFWASEMSMTFFLMQLAYARKGTAGYPLGGSGKFVEKLEKRYRDLGGKISFGKKVTDIIIENQSTVGLELNNTEQVKSDYVISAADGHTVLFELLGEEYLDDNTIEAYQSLKTFPSLIYFSAGVSREINEVNPSIVGINLPLDEPLEVGNYKHERITFQVYNFDPTLAEKGKTLISAMIDTDYPFWKSLHDQGETVYRAERQRISNALVETLEKQLGNIKNHIEFTDTATPITYKNWTGNHNGSYEGWLPTPEATKIKLPKQFKKLDNFYMAGHWVTPGGGMPPAAYSGRDAIQLICRDEKVHFKSSEL</sequence>
<feature type="domain" description="Amine oxidase" evidence="2">
    <location>
        <begin position="12"/>
        <end position="483"/>
    </location>
</feature>
<dbReference type="PANTHER" id="PTHR43734:SF4">
    <property type="entry name" value="AMINE OXIDASE DOMAIN-CONTAINING PROTEIN"/>
    <property type="match status" value="1"/>
</dbReference>
<reference evidence="4" key="1">
    <citation type="submission" date="2016-10" db="EMBL/GenBank/DDBJ databases">
        <authorList>
            <person name="Varghese N."/>
            <person name="Submissions S."/>
        </authorList>
    </citation>
    <scope>NUCLEOTIDE SEQUENCE [LARGE SCALE GENOMIC DNA]</scope>
    <source>
        <strain evidence="4">IBRC-M 10761</strain>
    </source>
</reference>
<accession>A0A1H7C2E3</accession>
<evidence type="ECO:0000259" key="2">
    <source>
        <dbReference type="Pfam" id="PF01593"/>
    </source>
</evidence>
<proteinExistence type="inferred from homology"/>
<dbReference type="RefSeq" id="WP_092178948.1">
    <property type="nucleotide sequence ID" value="NZ_FNZH01000021.1"/>
</dbReference>
<evidence type="ECO:0000256" key="1">
    <source>
        <dbReference type="ARBA" id="ARBA00006046"/>
    </source>
</evidence>
<keyword evidence="4" id="KW-1185">Reference proteome</keyword>
<dbReference type="Proteomes" id="UP000199403">
    <property type="component" value="Unassembled WGS sequence"/>
</dbReference>
<dbReference type="Gene3D" id="3.50.50.60">
    <property type="entry name" value="FAD/NAD(P)-binding domain"/>
    <property type="match status" value="2"/>
</dbReference>
<dbReference type="GO" id="GO:0016491">
    <property type="term" value="F:oxidoreductase activity"/>
    <property type="evidence" value="ECO:0007669"/>
    <property type="project" value="InterPro"/>
</dbReference>
<gene>
    <name evidence="3" type="ORF">SAMN05192553_12110</name>
</gene>
<dbReference type="OrthoDB" id="9789960at2"/>
<evidence type="ECO:0000313" key="3">
    <source>
        <dbReference type="EMBL" id="SEJ82717.1"/>
    </source>
</evidence>
<comment type="similarity">
    <text evidence="1">Belongs to the carotenoid/retinoid oxidoreductase family.</text>
</comment>
<dbReference type="SUPFAM" id="SSF51905">
    <property type="entry name" value="FAD/NAD(P)-binding domain"/>
    <property type="match status" value="1"/>
</dbReference>
<organism evidence="3 4">
    <name type="scientific">Cyclobacterium xiamenense</name>
    <dbReference type="NCBI Taxonomy" id="1297121"/>
    <lineage>
        <taxon>Bacteria</taxon>
        <taxon>Pseudomonadati</taxon>
        <taxon>Bacteroidota</taxon>
        <taxon>Cytophagia</taxon>
        <taxon>Cytophagales</taxon>
        <taxon>Cyclobacteriaceae</taxon>
        <taxon>Cyclobacterium</taxon>
    </lineage>
</organism>